<dbReference type="EMBL" id="CAEY01000484">
    <property type="status" value="NOT_ANNOTATED_CDS"/>
    <property type="molecule type" value="Genomic_DNA"/>
</dbReference>
<proteinExistence type="predicted"/>
<organism evidence="1 2">
    <name type="scientific">Tetranychus urticae</name>
    <name type="common">Two-spotted spider mite</name>
    <dbReference type="NCBI Taxonomy" id="32264"/>
    <lineage>
        <taxon>Eukaryota</taxon>
        <taxon>Metazoa</taxon>
        <taxon>Ecdysozoa</taxon>
        <taxon>Arthropoda</taxon>
        <taxon>Chelicerata</taxon>
        <taxon>Arachnida</taxon>
        <taxon>Acari</taxon>
        <taxon>Acariformes</taxon>
        <taxon>Trombidiformes</taxon>
        <taxon>Prostigmata</taxon>
        <taxon>Eleutherengona</taxon>
        <taxon>Raphignathae</taxon>
        <taxon>Tetranychoidea</taxon>
        <taxon>Tetranychidae</taxon>
        <taxon>Tetranychus</taxon>
    </lineage>
</organism>
<dbReference type="Proteomes" id="UP000015104">
    <property type="component" value="Unassembled WGS sequence"/>
</dbReference>
<reference evidence="2" key="1">
    <citation type="submission" date="2011-08" db="EMBL/GenBank/DDBJ databases">
        <authorList>
            <person name="Rombauts S."/>
        </authorList>
    </citation>
    <scope>NUCLEOTIDE SEQUENCE</scope>
    <source>
        <strain evidence="2">London</strain>
    </source>
</reference>
<evidence type="ECO:0000313" key="1">
    <source>
        <dbReference type="EnsemblMetazoa" id="tetur01g15130.1"/>
    </source>
</evidence>
<name>T1JTR5_TETUR</name>
<evidence type="ECO:0000313" key="2">
    <source>
        <dbReference type="Proteomes" id="UP000015104"/>
    </source>
</evidence>
<dbReference type="AlphaFoldDB" id="T1JTR5"/>
<protein>
    <submittedName>
        <fullName evidence="1">Uncharacterized protein</fullName>
    </submittedName>
</protein>
<dbReference type="HOGENOM" id="CLU_2561218_0_0_1"/>
<dbReference type="EnsemblMetazoa" id="tetur01g15130.1">
    <property type="protein sequence ID" value="tetur01g15130.1"/>
    <property type="gene ID" value="tetur01g15130"/>
</dbReference>
<keyword evidence="2" id="KW-1185">Reference proteome</keyword>
<sequence length="82" mass="9340">MLTFLFNNRLIWLVLDSLLINQGLQDFKLNKLRQNSWITGKSGAIMGIFMLLLQPNLVGYRATHNASHKKYQEFSNLGSSGL</sequence>
<accession>T1JTR5</accession>
<reference evidence="1" key="2">
    <citation type="submission" date="2015-06" db="UniProtKB">
        <authorList>
            <consortium name="EnsemblMetazoa"/>
        </authorList>
    </citation>
    <scope>IDENTIFICATION</scope>
</reference>